<reference evidence="3 4" key="1">
    <citation type="journal article" date="2015" name="Mol. Plant Microbe Interact.">
        <title>Genome, transcriptome, and functional analyses of Penicillium expansum provide new insights into secondary metabolism and pathogenicity.</title>
        <authorList>
            <person name="Ballester A.R."/>
            <person name="Marcet-Houben M."/>
            <person name="Levin E."/>
            <person name="Sela N."/>
            <person name="Selma-Lazaro C."/>
            <person name="Carmona L."/>
            <person name="Wisniewski M."/>
            <person name="Droby S."/>
            <person name="Gonzalez-Candelas L."/>
            <person name="Gabaldon T."/>
        </authorList>
    </citation>
    <scope>NUCLEOTIDE SEQUENCE [LARGE SCALE GENOMIC DNA]</scope>
    <source>
        <strain evidence="3 4">MD-8</strain>
    </source>
</reference>
<proteinExistence type="predicted"/>
<dbReference type="EMBL" id="JQFZ01000288">
    <property type="protein sequence ID" value="KGO51473.1"/>
    <property type="molecule type" value="Genomic_DNA"/>
</dbReference>
<dbReference type="AlphaFoldDB" id="A0A0A2KH55"/>
<comment type="caution">
    <text evidence="3">The sequence shown here is derived from an EMBL/GenBank/DDBJ whole genome shotgun (WGS) entry which is preliminary data.</text>
</comment>
<feature type="region of interest" description="Disordered" evidence="2">
    <location>
        <begin position="82"/>
        <end position="136"/>
    </location>
</feature>
<feature type="coiled-coil region" evidence="1">
    <location>
        <begin position="155"/>
        <end position="244"/>
    </location>
</feature>
<accession>A0A0A2KH55</accession>
<dbReference type="Proteomes" id="UP000030143">
    <property type="component" value="Unassembled WGS sequence"/>
</dbReference>
<keyword evidence="1" id="KW-0175">Coiled coil</keyword>
<evidence type="ECO:0000313" key="3">
    <source>
        <dbReference type="EMBL" id="KGO51473.1"/>
    </source>
</evidence>
<evidence type="ECO:0000313" key="4">
    <source>
        <dbReference type="Proteomes" id="UP000030143"/>
    </source>
</evidence>
<organism evidence="3 4">
    <name type="scientific">Penicillium expansum</name>
    <name type="common">Blue mold rot fungus</name>
    <dbReference type="NCBI Taxonomy" id="27334"/>
    <lineage>
        <taxon>Eukaryota</taxon>
        <taxon>Fungi</taxon>
        <taxon>Dikarya</taxon>
        <taxon>Ascomycota</taxon>
        <taxon>Pezizomycotina</taxon>
        <taxon>Eurotiomycetes</taxon>
        <taxon>Eurotiomycetidae</taxon>
        <taxon>Eurotiales</taxon>
        <taxon>Aspergillaceae</taxon>
        <taxon>Penicillium</taxon>
    </lineage>
</organism>
<gene>
    <name evidence="3" type="ORF">PEX2_010400</name>
</gene>
<keyword evidence="4" id="KW-1185">Reference proteome</keyword>
<dbReference type="HOGENOM" id="CLU_1138336_0_0_1"/>
<dbReference type="VEuPathDB" id="FungiDB:PEXP_006590"/>
<dbReference type="GeneID" id="27673736"/>
<protein>
    <submittedName>
        <fullName evidence="3">Uncharacterized protein</fullName>
    </submittedName>
</protein>
<feature type="compositionally biased region" description="Polar residues" evidence="2">
    <location>
        <begin position="117"/>
        <end position="126"/>
    </location>
</feature>
<name>A0A0A2KH55_PENEN</name>
<sequence>MSLNSHILPKSNNTKNGEELVQSARTTAAFVVSPNVLKIVIPAGSHFITNAYPPAAYIILMIAFFVRYASIEAGTKHLHLEPQREGLETQSAPEESEPSAIDKNTGHEVTDLGPAVQTATEGSQPTRRQRKSRYSTLPSNVDASLAVLYQELESVAMLRAEIEKLRTQNTQYAQTIKIQEQNQIALRRDLGALRENVTNSESTTKEIRELRERNAALEAELLVSKEQTAAAKELKERLAQLLNT</sequence>
<dbReference type="PhylomeDB" id="A0A0A2KH55"/>
<evidence type="ECO:0000256" key="1">
    <source>
        <dbReference type="SAM" id="Coils"/>
    </source>
</evidence>
<dbReference type="OrthoDB" id="336088at2759"/>
<dbReference type="STRING" id="27334.A0A0A2KH55"/>
<evidence type="ECO:0000256" key="2">
    <source>
        <dbReference type="SAM" id="MobiDB-lite"/>
    </source>
</evidence>
<dbReference type="RefSeq" id="XP_016594426.1">
    <property type="nucleotide sequence ID" value="XM_016738317.1"/>
</dbReference>